<dbReference type="InterPro" id="IPR036779">
    <property type="entry name" value="LysM_dom_sf"/>
</dbReference>
<comment type="subcellular location">
    <subcellularLocation>
        <location evidence="1">Membrane</location>
        <topology evidence="1">Single-pass membrane protein</topology>
    </subcellularLocation>
</comment>
<dbReference type="STRING" id="7897.ENSLACP00000019540"/>
<dbReference type="FunCoup" id="H3BCB9">
    <property type="interactions" value="92"/>
</dbReference>
<accession>H3BCB9</accession>
<dbReference type="Proteomes" id="UP000008672">
    <property type="component" value="Unassembled WGS sequence"/>
</dbReference>
<dbReference type="CDD" id="cd00118">
    <property type="entry name" value="LysM"/>
    <property type="match status" value="1"/>
</dbReference>
<keyword evidence="2 8" id="KW-0812">Transmembrane</keyword>
<evidence type="ECO:0000313" key="10">
    <source>
        <dbReference type="Ensembl" id="ENSLACP00000019540.1"/>
    </source>
</evidence>
<reference evidence="10" key="2">
    <citation type="submission" date="2025-08" db="UniProtKB">
        <authorList>
            <consortium name="Ensembl"/>
        </authorList>
    </citation>
    <scope>IDENTIFICATION</scope>
</reference>
<feature type="transmembrane region" description="Helical" evidence="8">
    <location>
        <begin position="219"/>
        <end position="240"/>
    </location>
</feature>
<dbReference type="PANTHER" id="PTHR20932:SF7">
    <property type="entry name" value="AND PUTATIVE PEPTIDOGLYCAN-BINDING DOMAIN-CONTAINING PROTEIN 4-RELATED"/>
    <property type="match status" value="1"/>
</dbReference>
<protein>
    <recommendedName>
        <fullName evidence="6">LysM and putative peptidoglycan-binding domain-containing protein 4</fullName>
    </recommendedName>
</protein>
<dbReference type="CTD" id="145748"/>
<evidence type="ECO:0000259" key="9">
    <source>
        <dbReference type="PROSITE" id="PS51782"/>
    </source>
</evidence>
<name>H3BCB9_LATCH</name>
<dbReference type="HOGENOM" id="CLU_070676_1_0_1"/>
<proteinExistence type="predicted"/>
<dbReference type="OrthoDB" id="538216at2759"/>
<sequence length="303" mass="33679">MKLKDGLARSFQGPVDVHASQSGHVYVFRNGTSDLEASSEEEFDIMELRPRGREQQSINALKGRVGDVVLLQREITEEDNLNKLALQYGCKVADIKQVNNLLKEQDLYALKSIKIPVKKHGILTESNKELKQPQIATTNSGRALTELSENSTTGWGIENTDLTEYFKGIDQDIGKLIQSTDEPKGELNEVLSSGLVNGPLLGTTTQKDRHHGADWGIQWWNAVLIMLLVGIILPIFYVVYFKIQENGISANPLNKTVFATTSLALEKNYTVFSPESEMEISTSKSISSSLQSRRIKRKASDLG</sequence>
<evidence type="ECO:0000256" key="1">
    <source>
        <dbReference type="ARBA" id="ARBA00004167"/>
    </source>
</evidence>
<dbReference type="AlphaFoldDB" id="H3BCB9"/>
<evidence type="ECO:0000256" key="5">
    <source>
        <dbReference type="ARBA" id="ARBA00023180"/>
    </source>
</evidence>
<keyword evidence="3 8" id="KW-1133">Transmembrane helix</keyword>
<dbReference type="PANTHER" id="PTHR20932">
    <property type="entry name" value="LYSM AND PUTATIVE PEPTIDOGLYCAN-BINDING DOMAIN-CONTAINING PROTEIN"/>
    <property type="match status" value="1"/>
</dbReference>
<keyword evidence="4 8" id="KW-0472">Membrane</keyword>
<evidence type="ECO:0000256" key="6">
    <source>
        <dbReference type="ARBA" id="ARBA00040995"/>
    </source>
</evidence>
<dbReference type="GO" id="GO:0016020">
    <property type="term" value="C:membrane"/>
    <property type="evidence" value="ECO:0007669"/>
    <property type="project" value="UniProtKB-SubCell"/>
</dbReference>
<feature type="domain" description="LysM" evidence="9">
    <location>
        <begin position="71"/>
        <end position="115"/>
    </location>
</feature>
<dbReference type="OMA" id="ESYCVET"/>
<keyword evidence="5" id="KW-0325">Glycoprotein</keyword>
<dbReference type="InParanoid" id="H3BCB9"/>
<dbReference type="Gene3D" id="3.10.350.10">
    <property type="entry name" value="LysM domain"/>
    <property type="match status" value="1"/>
</dbReference>
<evidence type="ECO:0000256" key="8">
    <source>
        <dbReference type="SAM" id="Phobius"/>
    </source>
</evidence>
<evidence type="ECO:0000256" key="3">
    <source>
        <dbReference type="ARBA" id="ARBA00022989"/>
    </source>
</evidence>
<dbReference type="Bgee" id="ENSLACG00000017183">
    <property type="expression patterns" value="Expressed in muscle tissue and 2 other cell types or tissues"/>
</dbReference>
<dbReference type="GeneTree" id="ENSGT00940000160583"/>
<feature type="compositionally biased region" description="Low complexity" evidence="7">
    <location>
        <begin position="279"/>
        <end position="292"/>
    </location>
</feature>
<dbReference type="EMBL" id="AFYH01023777">
    <property type="status" value="NOT_ANNOTATED_CDS"/>
    <property type="molecule type" value="Genomic_DNA"/>
</dbReference>
<evidence type="ECO:0000256" key="2">
    <source>
        <dbReference type="ARBA" id="ARBA00022692"/>
    </source>
</evidence>
<dbReference type="RefSeq" id="XP_005990190.1">
    <property type="nucleotide sequence ID" value="XM_005990128.2"/>
</dbReference>
<dbReference type="Pfam" id="PF01476">
    <property type="entry name" value="LysM"/>
    <property type="match status" value="1"/>
</dbReference>
<dbReference type="InterPro" id="IPR045030">
    <property type="entry name" value="LYSM1-4"/>
</dbReference>
<evidence type="ECO:0000256" key="4">
    <source>
        <dbReference type="ARBA" id="ARBA00023136"/>
    </source>
</evidence>
<dbReference type="InterPro" id="IPR018392">
    <property type="entry name" value="LysM"/>
</dbReference>
<dbReference type="eggNOG" id="KOG2850">
    <property type="taxonomic scope" value="Eukaryota"/>
</dbReference>
<dbReference type="KEGG" id="lcm:102365459"/>
<feature type="region of interest" description="Disordered" evidence="7">
    <location>
        <begin position="279"/>
        <end position="303"/>
    </location>
</feature>
<organism evidence="10 11">
    <name type="scientific">Latimeria chalumnae</name>
    <name type="common">Coelacanth</name>
    <dbReference type="NCBI Taxonomy" id="7897"/>
    <lineage>
        <taxon>Eukaryota</taxon>
        <taxon>Metazoa</taxon>
        <taxon>Chordata</taxon>
        <taxon>Craniata</taxon>
        <taxon>Vertebrata</taxon>
        <taxon>Euteleostomi</taxon>
        <taxon>Coelacanthiformes</taxon>
        <taxon>Coelacanthidae</taxon>
        <taxon>Latimeria</taxon>
    </lineage>
</organism>
<reference evidence="11" key="1">
    <citation type="submission" date="2011-08" db="EMBL/GenBank/DDBJ databases">
        <title>The draft genome of Latimeria chalumnae.</title>
        <authorList>
            <person name="Di Palma F."/>
            <person name="Alfoldi J."/>
            <person name="Johnson J."/>
            <person name="Berlin A."/>
            <person name="Gnerre S."/>
            <person name="Jaffe D."/>
            <person name="MacCallum I."/>
            <person name="Young S."/>
            <person name="Walker B.J."/>
            <person name="Lander E."/>
            <person name="Lindblad-Toh K."/>
        </authorList>
    </citation>
    <scope>NUCLEOTIDE SEQUENCE [LARGE SCALE GENOMIC DNA]</scope>
    <source>
        <strain evidence="11">Wild caught</strain>
    </source>
</reference>
<keyword evidence="11" id="KW-1185">Reference proteome</keyword>
<dbReference type="Ensembl" id="ENSLACT00000019678.1">
    <property type="protein sequence ID" value="ENSLACP00000019540.1"/>
    <property type="gene ID" value="ENSLACG00000017183.1"/>
</dbReference>
<evidence type="ECO:0000313" key="11">
    <source>
        <dbReference type="Proteomes" id="UP000008672"/>
    </source>
</evidence>
<evidence type="ECO:0000256" key="7">
    <source>
        <dbReference type="SAM" id="MobiDB-lite"/>
    </source>
</evidence>
<dbReference type="GeneID" id="102365459"/>
<dbReference type="PROSITE" id="PS51782">
    <property type="entry name" value="LYSM"/>
    <property type="match status" value="1"/>
</dbReference>
<reference evidence="10" key="3">
    <citation type="submission" date="2025-09" db="UniProtKB">
        <authorList>
            <consortium name="Ensembl"/>
        </authorList>
    </citation>
    <scope>IDENTIFICATION</scope>
</reference>
<gene>
    <name evidence="10" type="primary">LYSMD4</name>
</gene>
<dbReference type="SMART" id="SM00257">
    <property type="entry name" value="LysM"/>
    <property type="match status" value="1"/>
</dbReference>